<dbReference type="SUPFAM" id="SSF102198">
    <property type="entry name" value="Putative cyclase"/>
    <property type="match status" value="1"/>
</dbReference>
<gene>
    <name evidence="3" type="ORF">SNE40_013855</name>
</gene>
<protein>
    <recommendedName>
        <fullName evidence="5">Cyclase</fullName>
    </recommendedName>
</protein>
<comment type="similarity">
    <text evidence="1">Belongs to the Cyclase 1 superfamily.</text>
</comment>
<dbReference type="Proteomes" id="UP001347796">
    <property type="component" value="Unassembled WGS sequence"/>
</dbReference>
<dbReference type="EMBL" id="JAZGQO010000010">
    <property type="protein sequence ID" value="KAK6175379.1"/>
    <property type="molecule type" value="Genomic_DNA"/>
</dbReference>
<evidence type="ECO:0000313" key="3">
    <source>
        <dbReference type="EMBL" id="KAK6175379.1"/>
    </source>
</evidence>
<feature type="signal peptide" evidence="2">
    <location>
        <begin position="1"/>
        <end position="18"/>
    </location>
</feature>
<dbReference type="PANTHER" id="PTHR31118:SF12">
    <property type="entry name" value="CYCLASE-LIKE PROTEIN 2"/>
    <property type="match status" value="1"/>
</dbReference>
<dbReference type="GO" id="GO:0019441">
    <property type="term" value="P:L-tryptophan catabolic process to kynurenine"/>
    <property type="evidence" value="ECO:0007669"/>
    <property type="project" value="InterPro"/>
</dbReference>
<evidence type="ECO:0000256" key="1">
    <source>
        <dbReference type="ARBA" id="ARBA00007865"/>
    </source>
</evidence>
<name>A0AAN8PG80_PATCE</name>
<organism evidence="3 4">
    <name type="scientific">Patella caerulea</name>
    <name type="common">Rayed Mediterranean limpet</name>
    <dbReference type="NCBI Taxonomy" id="87958"/>
    <lineage>
        <taxon>Eukaryota</taxon>
        <taxon>Metazoa</taxon>
        <taxon>Spiralia</taxon>
        <taxon>Lophotrochozoa</taxon>
        <taxon>Mollusca</taxon>
        <taxon>Gastropoda</taxon>
        <taxon>Patellogastropoda</taxon>
        <taxon>Patelloidea</taxon>
        <taxon>Patellidae</taxon>
        <taxon>Patella</taxon>
    </lineage>
</organism>
<dbReference type="AlphaFoldDB" id="A0AAN8PG80"/>
<sequence>MENLAVLTIIAMCCCVNGKTIIDMSYELGPNSTSWPDNQPFKLTSIVSGNQTGGFWLEYNWFSTNEHRSTHIDAPSHFFYGSQRVHQIPLENLIGPGIVLRAHEEAKNNSDFAINKDYIVNWEAKNGRIPEKAIVLMDFDWGKRYVNLDNNLIFNTETYENISTYHFPGIAADAMTYLVMERRIITIGTDTTSLDIGQATDYPSHVICGRNNITIIENVANLDKLPIKGSTVFVAPMKLHGGSGVPVRVFAILDEEPQTCNPSNIANNPNRLSRILLFFIFIIVNIN</sequence>
<dbReference type="Pfam" id="PF04199">
    <property type="entry name" value="Cyclase"/>
    <property type="match status" value="1"/>
</dbReference>
<accession>A0AAN8PG80</accession>
<dbReference type="Gene3D" id="3.50.30.50">
    <property type="entry name" value="Putative cyclase"/>
    <property type="match status" value="1"/>
</dbReference>
<keyword evidence="2" id="KW-0732">Signal</keyword>
<evidence type="ECO:0000256" key="2">
    <source>
        <dbReference type="SAM" id="SignalP"/>
    </source>
</evidence>
<dbReference type="InterPro" id="IPR007325">
    <property type="entry name" value="KFase/CYL"/>
</dbReference>
<reference evidence="3 4" key="1">
    <citation type="submission" date="2024-01" db="EMBL/GenBank/DDBJ databases">
        <title>The genome of the rayed Mediterranean limpet Patella caerulea (Linnaeus, 1758).</title>
        <authorList>
            <person name="Anh-Thu Weber A."/>
            <person name="Halstead-Nussloch G."/>
        </authorList>
    </citation>
    <scope>NUCLEOTIDE SEQUENCE [LARGE SCALE GENOMIC DNA]</scope>
    <source>
        <strain evidence="3">AATW-2023a</strain>
        <tissue evidence="3">Whole specimen</tissue>
    </source>
</reference>
<evidence type="ECO:0008006" key="5">
    <source>
        <dbReference type="Google" id="ProtNLM"/>
    </source>
</evidence>
<comment type="caution">
    <text evidence="3">The sequence shown here is derived from an EMBL/GenBank/DDBJ whole genome shotgun (WGS) entry which is preliminary data.</text>
</comment>
<evidence type="ECO:0000313" key="4">
    <source>
        <dbReference type="Proteomes" id="UP001347796"/>
    </source>
</evidence>
<feature type="chain" id="PRO_5043018155" description="Cyclase" evidence="2">
    <location>
        <begin position="19"/>
        <end position="287"/>
    </location>
</feature>
<proteinExistence type="inferred from homology"/>
<keyword evidence="4" id="KW-1185">Reference proteome</keyword>
<dbReference type="PANTHER" id="PTHR31118">
    <property type="entry name" value="CYCLASE-LIKE PROTEIN 2"/>
    <property type="match status" value="1"/>
</dbReference>
<dbReference type="InterPro" id="IPR037175">
    <property type="entry name" value="KFase_sf"/>
</dbReference>
<dbReference type="GO" id="GO:0004061">
    <property type="term" value="F:arylformamidase activity"/>
    <property type="evidence" value="ECO:0007669"/>
    <property type="project" value="InterPro"/>
</dbReference>